<accession>A0A4C1VZS2</accession>
<sequence>MRNKSQQARACGARRPSAPPAARTHRTPSNEPYVSPTLSCIPKTTKKPNSVPLYLSRKRSGSIDYSLGRQVSRPSLPLDTARHMF</sequence>
<evidence type="ECO:0000313" key="2">
    <source>
        <dbReference type="EMBL" id="GBP43414.1"/>
    </source>
</evidence>
<dbReference type="AlphaFoldDB" id="A0A4C1VZS2"/>
<name>A0A4C1VZS2_EUMVA</name>
<dbReference type="EMBL" id="BGZK01000435">
    <property type="protein sequence ID" value="GBP43414.1"/>
    <property type="molecule type" value="Genomic_DNA"/>
</dbReference>
<feature type="compositionally biased region" description="Low complexity" evidence="1">
    <location>
        <begin position="13"/>
        <end position="22"/>
    </location>
</feature>
<organism evidence="2 3">
    <name type="scientific">Eumeta variegata</name>
    <name type="common">Bagworm moth</name>
    <name type="synonym">Eumeta japonica</name>
    <dbReference type="NCBI Taxonomy" id="151549"/>
    <lineage>
        <taxon>Eukaryota</taxon>
        <taxon>Metazoa</taxon>
        <taxon>Ecdysozoa</taxon>
        <taxon>Arthropoda</taxon>
        <taxon>Hexapoda</taxon>
        <taxon>Insecta</taxon>
        <taxon>Pterygota</taxon>
        <taxon>Neoptera</taxon>
        <taxon>Endopterygota</taxon>
        <taxon>Lepidoptera</taxon>
        <taxon>Glossata</taxon>
        <taxon>Ditrysia</taxon>
        <taxon>Tineoidea</taxon>
        <taxon>Psychidae</taxon>
        <taxon>Oiketicinae</taxon>
        <taxon>Eumeta</taxon>
    </lineage>
</organism>
<feature type="region of interest" description="Disordered" evidence="1">
    <location>
        <begin position="1"/>
        <end position="47"/>
    </location>
</feature>
<protein>
    <submittedName>
        <fullName evidence="2">Uncharacterized protein</fullName>
    </submittedName>
</protein>
<comment type="caution">
    <text evidence="2">The sequence shown here is derived from an EMBL/GenBank/DDBJ whole genome shotgun (WGS) entry which is preliminary data.</text>
</comment>
<dbReference type="Proteomes" id="UP000299102">
    <property type="component" value="Unassembled WGS sequence"/>
</dbReference>
<evidence type="ECO:0000313" key="3">
    <source>
        <dbReference type="Proteomes" id="UP000299102"/>
    </source>
</evidence>
<evidence type="ECO:0000256" key="1">
    <source>
        <dbReference type="SAM" id="MobiDB-lite"/>
    </source>
</evidence>
<feature type="region of interest" description="Disordered" evidence="1">
    <location>
        <begin position="65"/>
        <end position="85"/>
    </location>
</feature>
<proteinExistence type="predicted"/>
<reference evidence="2 3" key="1">
    <citation type="journal article" date="2019" name="Commun. Biol.">
        <title>The bagworm genome reveals a unique fibroin gene that provides high tensile strength.</title>
        <authorList>
            <person name="Kono N."/>
            <person name="Nakamura H."/>
            <person name="Ohtoshi R."/>
            <person name="Tomita M."/>
            <person name="Numata K."/>
            <person name="Arakawa K."/>
        </authorList>
    </citation>
    <scope>NUCLEOTIDE SEQUENCE [LARGE SCALE GENOMIC DNA]</scope>
</reference>
<gene>
    <name evidence="2" type="ORF">EVAR_33942_1</name>
</gene>
<keyword evidence="3" id="KW-1185">Reference proteome</keyword>